<keyword evidence="3" id="KW-1185">Reference proteome</keyword>
<accession>A0A0N0NNC8</accession>
<sequence>MSAIQKPNTPKKMISRPVLQADVRCASDDPFEKDYINNPMDRPDIKGHYNNKTKIEAAHQEIARSPAILDVFGEDKRKKLKQNTSEKQLHKDLRLATTEPAILAMKALEESKKEEEKAAVEALKPSYDGENKIIFEPGPKPNLPDVDAVTEEERKAVINAAKAEVKGVQDKLTEVQKKISKREEADFKALIAESFRCVPDPENLQKYGPTTAHCPKVSRVKIELREAVAKATYQAHREVFERYISDPHRLTAALIKYHKLFRHKDFTIFALKDLKASTKAIGETNHMIKKFESAGPPSPSTGKGTNKDMATDDIFHDGAPNGTN</sequence>
<dbReference type="AlphaFoldDB" id="A0A0N0NNC8"/>
<dbReference type="VEuPathDB" id="FungiDB:AB675_9289"/>
<proteinExistence type="predicted"/>
<dbReference type="OrthoDB" id="10675334at2759"/>
<gene>
    <name evidence="2" type="ORF">AB675_9289</name>
</gene>
<evidence type="ECO:0000313" key="2">
    <source>
        <dbReference type="EMBL" id="KPI41378.1"/>
    </source>
</evidence>
<reference evidence="2 3" key="1">
    <citation type="submission" date="2015-06" db="EMBL/GenBank/DDBJ databases">
        <title>Draft genome of the ant-associated black yeast Phialophora attae CBS 131958.</title>
        <authorList>
            <person name="Moreno L.F."/>
            <person name="Stielow B.J."/>
            <person name="de Hoog S."/>
            <person name="Vicente V.A."/>
            <person name="Weiss V.A."/>
            <person name="de Vries M."/>
            <person name="Cruz L.M."/>
            <person name="Souza E.M."/>
        </authorList>
    </citation>
    <scope>NUCLEOTIDE SEQUENCE [LARGE SCALE GENOMIC DNA]</scope>
    <source>
        <strain evidence="2 3">CBS 131958</strain>
    </source>
</reference>
<dbReference type="Proteomes" id="UP000038010">
    <property type="component" value="Unassembled WGS sequence"/>
</dbReference>
<protein>
    <submittedName>
        <fullName evidence="2">Uncharacterized protein</fullName>
    </submittedName>
</protein>
<dbReference type="EMBL" id="LFJN01000009">
    <property type="protein sequence ID" value="KPI41378.1"/>
    <property type="molecule type" value="Genomic_DNA"/>
</dbReference>
<dbReference type="GeneID" id="28741688"/>
<feature type="region of interest" description="Disordered" evidence="1">
    <location>
        <begin position="289"/>
        <end position="324"/>
    </location>
</feature>
<evidence type="ECO:0000256" key="1">
    <source>
        <dbReference type="SAM" id="MobiDB-lite"/>
    </source>
</evidence>
<name>A0A0N0NNC8_9EURO</name>
<organism evidence="2 3">
    <name type="scientific">Cyphellophora attinorum</name>
    <dbReference type="NCBI Taxonomy" id="1664694"/>
    <lineage>
        <taxon>Eukaryota</taxon>
        <taxon>Fungi</taxon>
        <taxon>Dikarya</taxon>
        <taxon>Ascomycota</taxon>
        <taxon>Pezizomycotina</taxon>
        <taxon>Eurotiomycetes</taxon>
        <taxon>Chaetothyriomycetidae</taxon>
        <taxon>Chaetothyriales</taxon>
        <taxon>Cyphellophoraceae</taxon>
        <taxon>Cyphellophora</taxon>
    </lineage>
</organism>
<dbReference type="RefSeq" id="XP_018001341.1">
    <property type="nucleotide sequence ID" value="XM_018149808.1"/>
</dbReference>
<comment type="caution">
    <text evidence="2">The sequence shown here is derived from an EMBL/GenBank/DDBJ whole genome shotgun (WGS) entry which is preliminary data.</text>
</comment>
<feature type="compositionally biased region" description="Basic and acidic residues" evidence="1">
    <location>
        <begin position="305"/>
        <end position="316"/>
    </location>
</feature>
<evidence type="ECO:0000313" key="3">
    <source>
        <dbReference type="Proteomes" id="UP000038010"/>
    </source>
</evidence>